<name>A0A8H7T504_9HELO</name>
<feature type="compositionally biased region" description="Basic residues" evidence="1">
    <location>
        <begin position="1"/>
        <end position="23"/>
    </location>
</feature>
<dbReference type="OrthoDB" id="5413827at2759"/>
<dbReference type="AlphaFoldDB" id="A0A8H7T504"/>
<gene>
    <name evidence="2" type="ORF">IFR04_011586</name>
</gene>
<dbReference type="Proteomes" id="UP000664132">
    <property type="component" value="Unassembled WGS sequence"/>
</dbReference>
<dbReference type="EMBL" id="JAFJYH010000228">
    <property type="protein sequence ID" value="KAG4415279.1"/>
    <property type="molecule type" value="Genomic_DNA"/>
</dbReference>
<comment type="caution">
    <text evidence="2">The sequence shown here is derived from an EMBL/GenBank/DDBJ whole genome shotgun (WGS) entry which is preliminary data.</text>
</comment>
<protein>
    <submittedName>
        <fullName evidence="2">Uncharacterized protein</fullName>
    </submittedName>
</protein>
<proteinExistence type="predicted"/>
<organism evidence="2 3">
    <name type="scientific">Cadophora malorum</name>
    <dbReference type="NCBI Taxonomy" id="108018"/>
    <lineage>
        <taxon>Eukaryota</taxon>
        <taxon>Fungi</taxon>
        <taxon>Dikarya</taxon>
        <taxon>Ascomycota</taxon>
        <taxon>Pezizomycotina</taxon>
        <taxon>Leotiomycetes</taxon>
        <taxon>Helotiales</taxon>
        <taxon>Ploettnerulaceae</taxon>
        <taxon>Cadophora</taxon>
    </lineage>
</organism>
<keyword evidence="3" id="KW-1185">Reference proteome</keyword>
<feature type="region of interest" description="Disordered" evidence="1">
    <location>
        <begin position="1"/>
        <end position="24"/>
    </location>
</feature>
<accession>A0A8H7T504</accession>
<evidence type="ECO:0000313" key="2">
    <source>
        <dbReference type="EMBL" id="KAG4415279.1"/>
    </source>
</evidence>
<dbReference type="PANTHER" id="PTHR38790">
    <property type="entry name" value="2EXR DOMAIN-CONTAINING PROTEIN-RELATED"/>
    <property type="match status" value="1"/>
</dbReference>
<sequence length="319" mass="36933">MAASKKSRRAGKNPALKKRKLRRVRDDRHYKVPGFAAFSPHNVPIKKVGKGKRPKLVPCEEIIEPESGIHSLAWAASIVPQTTGFLKLPFEVRVKIYEHAIEDFSCGEDPIEPRKKGDKFWSPGWANIAEETTKFYQLSRQVYVDFVGSSLLYRFKPFSFDSPTLLLNYLCVINPLHRNAIRSITLNINFRPTCTTLPNKAFTCLSKCEGLEDLNIHIHVPQDLYRFGPIFHRPANSTVNRSTYEILDKRILQRIKDCETLKGITGLKKFELVFVLPDRISPYFNRHFPHHHFFQPKLEPSESTVAFYSEMKEMMENRK</sequence>
<evidence type="ECO:0000256" key="1">
    <source>
        <dbReference type="SAM" id="MobiDB-lite"/>
    </source>
</evidence>
<evidence type="ECO:0000313" key="3">
    <source>
        <dbReference type="Proteomes" id="UP000664132"/>
    </source>
</evidence>
<reference evidence="2" key="1">
    <citation type="submission" date="2021-02" db="EMBL/GenBank/DDBJ databases">
        <title>Genome sequence Cadophora malorum strain M34.</title>
        <authorList>
            <person name="Stefanovic E."/>
            <person name="Vu D."/>
            <person name="Scully C."/>
            <person name="Dijksterhuis J."/>
            <person name="Roader J."/>
            <person name="Houbraken J."/>
        </authorList>
    </citation>
    <scope>NUCLEOTIDE SEQUENCE</scope>
    <source>
        <strain evidence="2">M34</strain>
    </source>
</reference>